<reference evidence="2 4" key="1">
    <citation type="journal article" date="2014" name="BMC Genomics">
        <title>Genome sequence of Anopheles sinensis provides insight into genetics basis of mosquito competence for malaria parasites.</title>
        <authorList>
            <person name="Zhou D."/>
            <person name="Zhang D."/>
            <person name="Ding G."/>
            <person name="Shi L."/>
            <person name="Hou Q."/>
            <person name="Ye Y."/>
            <person name="Xu Y."/>
            <person name="Zhou H."/>
            <person name="Xiong C."/>
            <person name="Li S."/>
            <person name="Yu J."/>
            <person name="Hong S."/>
            <person name="Yu X."/>
            <person name="Zou P."/>
            <person name="Chen C."/>
            <person name="Chang X."/>
            <person name="Wang W."/>
            <person name="Lv Y."/>
            <person name="Sun Y."/>
            <person name="Ma L."/>
            <person name="Shen B."/>
            <person name="Zhu C."/>
        </authorList>
    </citation>
    <scope>NUCLEOTIDE SEQUENCE [LARGE SCALE GENOMIC DNA]</scope>
</reference>
<accession>A0A084WMF9</accession>
<gene>
    <name evidence="2" type="ORF">ZHAS_00019879</name>
</gene>
<keyword evidence="2" id="KW-0645">Protease</keyword>
<dbReference type="EnsemblMetazoa" id="ASIC019879-RA">
    <property type="protein sequence ID" value="ASIC019879-PA"/>
    <property type="gene ID" value="ASIC019879"/>
</dbReference>
<dbReference type="VEuPathDB" id="VectorBase:ASIS016884"/>
<dbReference type="AlphaFoldDB" id="A0A084WMF9"/>
<keyword evidence="1" id="KW-1133">Transmembrane helix</keyword>
<evidence type="ECO:0000313" key="4">
    <source>
        <dbReference type="Proteomes" id="UP000030765"/>
    </source>
</evidence>
<evidence type="ECO:0000313" key="3">
    <source>
        <dbReference type="EnsemblMetazoa" id="ASIC019879-PA"/>
    </source>
</evidence>
<dbReference type="VEuPathDB" id="VectorBase:ASIC019879"/>
<sequence length="88" mass="10034">MMDELQQRRKEPMVQLKSLQLAGLAVAIGFALLVAQVVAVTEELSPARHFVWGWFARQQLHAITQWRVRPSYALPITRVLRIPTLNGD</sequence>
<reference evidence="3" key="2">
    <citation type="submission" date="2020-05" db="UniProtKB">
        <authorList>
            <consortium name="EnsemblMetazoa"/>
        </authorList>
    </citation>
    <scope>IDENTIFICATION</scope>
</reference>
<dbReference type="GO" id="GO:0006508">
    <property type="term" value="P:proteolysis"/>
    <property type="evidence" value="ECO:0007669"/>
    <property type="project" value="UniProtKB-KW"/>
</dbReference>
<proteinExistence type="predicted"/>
<dbReference type="EMBL" id="ATLV01024431">
    <property type="status" value="NOT_ANNOTATED_CDS"/>
    <property type="molecule type" value="Genomic_DNA"/>
</dbReference>
<dbReference type="Proteomes" id="UP000030765">
    <property type="component" value="Unassembled WGS sequence"/>
</dbReference>
<dbReference type="GO" id="GO:0008233">
    <property type="term" value="F:peptidase activity"/>
    <property type="evidence" value="ECO:0007669"/>
    <property type="project" value="UniProtKB-KW"/>
</dbReference>
<organism evidence="2">
    <name type="scientific">Anopheles sinensis</name>
    <name type="common">Mosquito</name>
    <dbReference type="NCBI Taxonomy" id="74873"/>
    <lineage>
        <taxon>Eukaryota</taxon>
        <taxon>Metazoa</taxon>
        <taxon>Ecdysozoa</taxon>
        <taxon>Arthropoda</taxon>
        <taxon>Hexapoda</taxon>
        <taxon>Insecta</taxon>
        <taxon>Pterygota</taxon>
        <taxon>Neoptera</taxon>
        <taxon>Endopterygota</taxon>
        <taxon>Diptera</taxon>
        <taxon>Nematocera</taxon>
        <taxon>Culicoidea</taxon>
        <taxon>Culicidae</taxon>
        <taxon>Anophelinae</taxon>
        <taxon>Anopheles</taxon>
    </lineage>
</organism>
<keyword evidence="1" id="KW-0472">Membrane</keyword>
<name>A0A084WMF9_ANOSI</name>
<feature type="transmembrane region" description="Helical" evidence="1">
    <location>
        <begin position="21"/>
        <end position="40"/>
    </location>
</feature>
<keyword evidence="4" id="KW-1185">Reference proteome</keyword>
<protein>
    <submittedName>
        <fullName evidence="2 3">Putative membrane-associated protease 1</fullName>
    </submittedName>
</protein>
<evidence type="ECO:0000256" key="1">
    <source>
        <dbReference type="SAM" id="Phobius"/>
    </source>
</evidence>
<dbReference type="EMBL" id="KE525352">
    <property type="protein sequence ID" value="KFB51403.1"/>
    <property type="molecule type" value="Genomic_DNA"/>
</dbReference>
<keyword evidence="2" id="KW-0378">Hydrolase</keyword>
<evidence type="ECO:0000313" key="2">
    <source>
        <dbReference type="EMBL" id="KFB51403.1"/>
    </source>
</evidence>
<keyword evidence="1" id="KW-0812">Transmembrane</keyword>